<feature type="coiled-coil region" evidence="1">
    <location>
        <begin position="72"/>
        <end position="99"/>
    </location>
</feature>
<dbReference type="Pfam" id="PF04784">
    <property type="entry name" value="DUF547"/>
    <property type="match status" value="1"/>
</dbReference>
<sequence>MMRAPLLDFSSPSTTTHSSPIRTPDSTTLQFYCLPPPHLLTTLLQKEDLSLLDATPPLPTSQSHLISPSPSSMELMKEITRLEVEILQLERHLLSLYQKAFQQHLPVLIRDRGTCSNDKMGPHLQATDNHPCYKLDWALSQSDSNHRHQILPSNALTCSSYHIKAAPRASSRKEKPQVDSVHRSLADHLGTSLMDDALDYPNRLSEEIVRCICCIYCKFSDPALPQKGLSVSSSSSLSSSSTFSPRNISGGWSPQFDEEPKGYIEGLKDEAGPYAATIEVLKIRLDDQTFQSLVKSLETIDPRNMKREEKLSFWINIHNALVMHGYLAYGTHNFVRSSSILKAAYNVGGHCINAHTIQSSILGIRSHYSAPLF</sequence>
<feature type="compositionally biased region" description="Polar residues" evidence="2">
    <location>
        <begin position="242"/>
        <end position="252"/>
    </location>
</feature>
<keyword evidence="4" id="KW-1185">Reference proteome</keyword>
<organism evidence="4 5">
    <name type="scientific">Coffea arabica</name>
    <name type="common">Arabian coffee</name>
    <dbReference type="NCBI Taxonomy" id="13443"/>
    <lineage>
        <taxon>Eukaryota</taxon>
        <taxon>Viridiplantae</taxon>
        <taxon>Streptophyta</taxon>
        <taxon>Embryophyta</taxon>
        <taxon>Tracheophyta</taxon>
        <taxon>Spermatophyta</taxon>
        <taxon>Magnoliopsida</taxon>
        <taxon>eudicotyledons</taxon>
        <taxon>Gunneridae</taxon>
        <taxon>Pentapetalae</taxon>
        <taxon>asterids</taxon>
        <taxon>lamiids</taxon>
        <taxon>Gentianales</taxon>
        <taxon>Rubiaceae</taxon>
        <taxon>Ixoroideae</taxon>
        <taxon>Gardenieae complex</taxon>
        <taxon>Bertiereae - Coffeeae clade</taxon>
        <taxon>Coffeeae</taxon>
        <taxon>Coffea</taxon>
    </lineage>
</organism>
<reference evidence="5" key="1">
    <citation type="submission" date="2025-08" db="UniProtKB">
        <authorList>
            <consortium name="RefSeq"/>
        </authorList>
    </citation>
    <scope>IDENTIFICATION</scope>
    <source>
        <tissue evidence="5">Leaves</tissue>
    </source>
</reference>
<feature type="compositionally biased region" description="Low complexity" evidence="2">
    <location>
        <begin position="10"/>
        <end position="22"/>
    </location>
</feature>
<feature type="region of interest" description="Disordered" evidence="2">
    <location>
        <begin position="1"/>
        <end position="22"/>
    </location>
</feature>
<dbReference type="PANTHER" id="PTHR23054:SF15">
    <property type="entry name" value="OS08G0515700 PROTEIN"/>
    <property type="match status" value="1"/>
</dbReference>
<keyword evidence="1" id="KW-0175">Coiled coil</keyword>
<dbReference type="PANTHER" id="PTHR23054">
    <property type="entry name" value="TERNARY COMPLEX FACTOR MIP1, LEUCINE-ZIPPER-RELATED"/>
    <property type="match status" value="1"/>
</dbReference>
<feature type="region of interest" description="Disordered" evidence="2">
    <location>
        <begin position="230"/>
        <end position="256"/>
    </location>
</feature>
<dbReference type="GeneID" id="113712183"/>
<evidence type="ECO:0000256" key="2">
    <source>
        <dbReference type="SAM" id="MobiDB-lite"/>
    </source>
</evidence>
<evidence type="ECO:0000256" key="1">
    <source>
        <dbReference type="SAM" id="Coils"/>
    </source>
</evidence>
<dbReference type="RefSeq" id="XP_071925764.1">
    <property type="nucleotide sequence ID" value="XM_072069663.1"/>
</dbReference>
<dbReference type="InterPro" id="IPR006869">
    <property type="entry name" value="DUF547"/>
</dbReference>
<evidence type="ECO:0000313" key="4">
    <source>
        <dbReference type="Proteomes" id="UP001652660"/>
    </source>
</evidence>
<feature type="compositionally biased region" description="Low complexity" evidence="2">
    <location>
        <begin position="230"/>
        <end position="241"/>
    </location>
</feature>
<name>A0ABM4W1Z1_COFAR</name>
<gene>
    <name evidence="5" type="primary">LOC113712183</name>
</gene>
<evidence type="ECO:0000259" key="3">
    <source>
        <dbReference type="Pfam" id="PF04784"/>
    </source>
</evidence>
<accession>A0ABM4W1Z1</accession>
<dbReference type="Proteomes" id="UP001652660">
    <property type="component" value="Chromosome 10c"/>
</dbReference>
<evidence type="ECO:0000313" key="5">
    <source>
        <dbReference type="RefSeq" id="XP_071925764.1"/>
    </source>
</evidence>
<proteinExistence type="predicted"/>
<feature type="domain" description="DUF547" evidence="3">
    <location>
        <begin position="303"/>
        <end position="365"/>
    </location>
</feature>
<protein>
    <submittedName>
        <fullName evidence="5">Uncharacterized protein isoform X3</fullName>
    </submittedName>
</protein>